<dbReference type="SUPFAM" id="SSF55811">
    <property type="entry name" value="Nudix"/>
    <property type="match status" value="1"/>
</dbReference>
<dbReference type="PANTHER" id="PTHR12318">
    <property type="entry name" value="TESTOSTERONE-REGULATED PROTEIN RP2"/>
    <property type="match status" value="1"/>
</dbReference>
<keyword evidence="6" id="KW-0464">Manganese</keyword>
<evidence type="ECO:0000256" key="4">
    <source>
        <dbReference type="ARBA" id="ARBA00022801"/>
    </source>
</evidence>
<keyword evidence="4 8" id="KW-0378">Hydrolase</keyword>
<evidence type="ECO:0000256" key="6">
    <source>
        <dbReference type="ARBA" id="ARBA00023211"/>
    </source>
</evidence>
<evidence type="ECO:0000259" key="7">
    <source>
        <dbReference type="PROSITE" id="PS51462"/>
    </source>
</evidence>
<dbReference type="OrthoDB" id="7183442at2"/>
<evidence type="ECO:0000256" key="2">
    <source>
        <dbReference type="ARBA" id="ARBA00001946"/>
    </source>
</evidence>
<reference evidence="9" key="1">
    <citation type="submission" date="2019-01" db="EMBL/GenBank/DDBJ databases">
        <title>Cytophagaceae bacterium strain CAR-16.</title>
        <authorList>
            <person name="Chen W.-M."/>
        </authorList>
    </citation>
    <scope>NUCLEOTIDE SEQUENCE [LARGE SCALE GENOMIC DNA]</scope>
    <source>
        <strain evidence="9">CHR27</strain>
    </source>
</reference>
<keyword evidence="5" id="KW-0460">Magnesium</keyword>
<protein>
    <submittedName>
        <fullName evidence="8">NUDIX hydrolase</fullName>
    </submittedName>
</protein>
<gene>
    <name evidence="8" type="ORF">EQG66_04050</name>
</gene>
<dbReference type="InterPro" id="IPR015797">
    <property type="entry name" value="NUDIX_hydrolase-like_dom_sf"/>
</dbReference>
<evidence type="ECO:0000313" key="9">
    <source>
        <dbReference type="Proteomes" id="UP000290958"/>
    </source>
</evidence>
<dbReference type="InterPro" id="IPR000086">
    <property type="entry name" value="NUDIX_hydrolase_dom"/>
</dbReference>
<evidence type="ECO:0000256" key="3">
    <source>
        <dbReference type="ARBA" id="ARBA00022723"/>
    </source>
</evidence>
<dbReference type="AlphaFoldDB" id="A0A4Q1KKS4"/>
<evidence type="ECO:0000256" key="1">
    <source>
        <dbReference type="ARBA" id="ARBA00001936"/>
    </source>
</evidence>
<evidence type="ECO:0000313" key="8">
    <source>
        <dbReference type="EMBL" id="RXR30491.1"/>
    </source>
</evidence>
<feature type="domain" description="Nudix hydrolase" evidence="7">
    <location>
        <begin position="7"/>
        <end position="197"/>
    </location>
</feature>
<keyword evidence="3" id="KW-0479">Metal-binding</keyword>
<comment type="caution">
    <text evidence="8">The sequence shown here is derived from an EMBL/GenBank/DDBJ whole genome shotgun (WGS) entry which is preliminary data.</text>
</comment>
<dbReference type="RefSeq" id="WP_129403241.1">
    <property type="nucleotide sequence ID" value="NZ_SBKP01000002.1"/>
</dbReference>
<dbReference type="GO" id="GO:0016818">
    <property type="term" value="F:hydrolase activity, acting on acid anhydrides, in phosphorus-containing anhydrides"/>
    <property type="evidence" value="ECO:0007669"/>
    <property type="project" value="InterPro"/>
</dbReference>
<dbReference type="GO" id="GO:0046872">
    <property type="term" value="F:metal ion binding"/>
    <property type="evidence" value="ECO:0007669"/>
    <property type="project" value="UniProtKB-KW"/>
</dbReference>
<dbReference type="Gene3D" id="3.90.79.10">
    <property type="entry name" value="Nucleoside Triphosphate Pyrophosphohydrolase"/>
    <property type="match status" value="1"/>
</dbReference>
<evidence type="ECO:0000256" key="5">
    <source>
        <dbReference type="ARBA" id="ARBA00022842"/>
    </source>
</evidence>
<proteinExistence type="predicted"/>
<organism evidence="8 9">
    <name type="scientific">Sphingobium fluviale</name>
    <dbReference type="NCBI Taxonomy" id="2506423"/>
    <lineage>
        <taxon>Bacteria</taxon>
        <taxon>Pseudomonadati</taxon>
        <taxon>Pseudomonadota</taxon>
        <taxon>Alphaproteobacteria</taxon>
        <taxon>Sphingomonadales</taxon>
        <taxon>Sphingomonadaceae</taxon>
        <taxon>Sphingobium</taxon>
    </lineage>
</organism>
<dbReference type="Proteomes" id="UP000290958">
    <property type="component" value="Unassembled WGS sequence"/>
</dbReference>
<comment type="cofactor">
    <cofactor evidence="2">
        <name>Mg(2+)</name>
        <dbReference type="ChEBI" id="CHEBI:18420"/>
    </cofactor>
</comment>
<dbReference type="EMBL" id="SBKP01000002">
    <property type="protein sequence ID" value="RXR30491.1"/>
    <property type="molecule type" value="Genomic_DNA"/>
</dbReference>
<dbReference type="PROSITE" id="PS51462">
    <property type="entry name" value="NUDIX"/>
    <property type="match status" value="1"/>
</dbReference>
<name>A0A4Q1KKS4_9SPHN</name>
<dbReference type="PANTHER" id="PTHR12318:SF0">
    <property type="entry name" value="ACYL-COENZYME A DIPHOSPHATASE NUDT19"/>
    <property type="match status" value="1"/>
</dbReference>
<accession>A0A4Q1KKS4</accession>
<dbReference type="InterPro" id="IPR039121">
    <property type="entry name" value="NUDT19"/>
</dbReference>
<sequence>MTNQPQFARPAASVIVARHNPEGAPYFLMQERAGAMPFAGGAMVFPGGAVDPADIEHASAFAPADNLDDLAARIAVVRESIEECGLALGLAGEAMIAGRALALRQALKSGVTLADAVEALGLTLNFDRLIPFTRWRPPAHAVHRRYDTRFFLAVVDDVPEDMAPDGGETVRLVWRTAQELLDEADAGRAKIIFPTRRNLERLAQCESIAALVAHAHAHRADLIEPWVEVRGGIEHLCIPEGLGYPVTSEPLSNAQRI</sequence>
<keyword evidence="9" id="KW-1185">Reference proteome</keyword>
<dbReference type="CDD" id="cd18870">
    <property type="entry name" value="NUDIX_AcylCoAdiphos_Nudt19"/>
    <property type="match status" value="1"/>
</dbReference>
<comment type="cofactor">
    <cofactor evidence="1">
        <name>Mn(2+)</name>
        <dbReference type="ChEBI" id="CHEBI:29035"/>
    </cofactor>
</comment>